<comment type="caution">
    <text evidence="1">The sequence shown here is derived from an EMBL/GenBank/DDBJ whole genome shotgun (WGS) entry which is preliminary data.</text>
</comment>
<evidence type="ECO:0008006" key="3">
    <source>
        <dbReference type="Google" id="ProtNLM"/>
    </source>
</evidence>
<keyword evidence="2" id="KW-1185">Reference proteome</keyword>
<accession>A0ABD2Y933</accession>
<gene>
    <name evidence="1" type="ORF">ACH5RR_036831</name>
</gene>
<organism evidence="1 2">
    <name type="scientific">Cinchona calisaya</name>
    <dbReference type="NCBI Taxonomy" id="153742"/>
    <lineage>
        <taxon>Eukaryota</taxon>
        <taxon>Viridiplantae</taxon>
        <taxon>Streptophyta</taxon>
        <taxon>Embryophyta</taxon>
        <taxon>Tracheophyta</taxon>
        <taxon>Spermatophyta</taxon>
        <taxon>Magnoliopsida</taxon>
        <taxon>eudicotyledons</taxon>
        <taxon>Gunneridae</taxon>
        <taxon>Pentapetalae</taxon>
        <taxon>asterids</taxon>
        <taxon>lamiids</taxon>
        <taxon>Gentianales</taxon>
        <taxon>Rubiaceae</taxon>
        <taxon>Cinchonoideae</taxon>
        <taxon>Cinchoneae</taxon>
        <taxon>Cinchona</taxon>
    </lineage>
</organism>
<protein>
    <recommendedName>
        <fullName evidence="3">Pentatricopeptide repeat-containing protein</fullName>
    </recommendedName>
</protein>
<evidence type="ECO:0000313" key="1">
    <source>
        <dbReference type="EMBL" id="KAL3502382.1"/>
    </source>
</evidence>
<evidence type="ECO:0000313" key="2">
    <source>
        <dbReference type="Proteomes" id="UP001630127"/>
    </source>
</evidence>
<reference evidence="1 2" key="1">
    <citation type="submission" date="2024-11" db="EMBL/GenBank/DDBJ databases">
        <title>A near-complete genome assembly of Cinchona calisaya.</title>
        <authorList>
            <person name="Lian D.C."/>
            <person name="Zhao X.W."/>
            <person name="Wei L."/>
        </authorList>
    </citation>
    <scope>NUCLEOTIDE SEQUENCE [LARGE SCALE GENOMIC DNA]</scope>
    <source>
        <tissue evidence="1">Nenye</tissue>
    </source>
</reference>
<dbReference type="EMBL" id="JBJUIK010000015">
    <property type="protein sequence ID" value="KAL3502382.1"/>
    <property type="molecule type" value="Genomic_DNA"/>
</dbReference>
<sequence length="114" mass="13238">MLMRILPVMGYLFVHILEVKDLLCLNKQGYAHLGCLDIRIWVHRYIGKCNIPFSVKLGTAVIDMRAKCGYLDLVEKVVYKMPNKDVICAWMKYLSFLRSLINSHIFHGTTQEFS</sequence>
<name>A0ABD2Y933_9GENT</name>
<dbReference type="Proteomes" id="UP001630127">
    <property type="component" value="Unassembled WGS sequence"/>
</dbReference>
<dbReference type="AlphaFoldDB" id="A0ABD2Y933"/>
<proteinExistence type="predicted"/>